<dbReference type="Pfam" id="PF00665">
    <property type="entry name" value="rve"/>
    <property type="match status" value="1"/>
</dbReference>
<comment type="caution">
    <text evidence="3">The sequence shown here is derived from an EMBL/GenBank/DDBJ whole genome shotgun (WGS) entry which is preliminary data.</text>
</comment>
<dbReference type="PROSITE" id="PS50994">
    <property type="entry name" value="INTEGRASE"/>
    <property type="match status" value="1"/>
</dbReference>
<dbReference type="SUPFAM" id="SSF53098">
    <property type="entry name" value="Ribonuclease H-like"/>
    <property type="match status" value="1"/>
</dbReference>
<evidence type="ECO:0000259" key="2">
    <source>
        <dbReference type="PROSITE" id="PS50994"/>
    </source>
</evidence>
<reference evidence="3 4" key="1">
    <citation type="submission" date="2020-11" db="EMBL/GenBank/DDBJ databases">
        <title>Arthrobacter antarcticus sp. nov., isolated from Antarctic Soil.</title>
        <authorList>
            <person name="Li J."/>
        </authorList>
    </citation>
    <scope>NUCLEOTIDE SEQUENCE [LARGE SCALE GENOMIC DNA]</scope>
    <source>
        <strain evidence="3 4">Z1-20</strain>
    </source>
</reference>
<dbReference type="Gene3D" id="3.30.420.10">
    <property type="entry name" value="Ribonuclease H-like superfamily/Ribonuclease H"/>
    <property type="match status" value="1"/>
</dbReference>
<dbReference type="InterPro" id="IPR025948">
    <property type="entry name" value="HTH-like_dom"/>
</dbReference>
<dbReference type="InterPro" id="IPR036397">
    <property type="entry name" value="RNaseH_sf"/>
</dbReference>
<dbReference type="InterPro" id="IPR001584">
    <property type="entry name" value="Integrase_cat-core"/>
</dbReference>
<dbReference type="Proteomes" id="UP000655366">
    <property type="component" value="Unassembled WGS sequence"/>
</dbReference>
<dbReference type="Pfam" id="PF13276">
    <property type="entry name" value="HTH_21"/>
    <property type="match status" value="1"/>
</dbReference>
<keyword evidence="4" id="KW-1185">Reference proteome</keyword>
<dbReference type="PANTHER" id="PTHR46889">
    <property type="entry name" value="TRANSPOSASE INSF FOR INSERTION SEQUENCE IS3B-RELATED"/>
    <property type="match status" value="1"/>
</dbReference>
<feature type="domain" description="Integrase catalytic" evidence="2">
    <location>
        <begin position="128"/>
        <end position="230"/>
    </location>
</feature>
<dbReference type="AlphaFoldDB" id="A0A931G5T2"/>
<evidence type="ECO:0000313" key="4">
    <source>
        <dbReference type="Proteomes" id="UP000655366"/>
    </source>
</evidence>
<dbReference type="PANTHER" id="PTHR46889:SF4">
    <property type="entry name" value="TRANSPOSASE INSO FOR INSERTION SEQUENCE ELEMENT IS911B-RELATED"/>
    <property type="match status" value="1"/>
</dbReference>
<proteinExistence type="predicted"/>
<accession>A0A931G5T2</accession>
<dbReference type="GO" id="GO:0003676">
    <property type="term" value="F:nucleic acid binding"/>
    <property type="evidence" value="ECO:0007669"/>
    <property type="project" value="InterPro"/>
</dbReference>
<evidence type="ECO:0000313" key="3">
    <source>
        <dbReference type="EMBL" id="MBG0741191.1"/>
    </source>
</evidence>
<dbReference type="InterPro" id="IPR050900">
    <property type="entry name" value="Transposase_IS3/IS150/IS904"/>
</dbReference>
<organism evidence="3 4">
    <name type="scientific">Arthrobacter terrae</name>
    <dbReference type="NCBI Taxonomy" id="2935737"/>
    <lineage>
        <taxon>Bacteria</taxon>
        <taxon>Bacillati</taxon>
        <taxon>Actinomycetota</taxon>
        <taxon>Actinomycetes</taxon>
        <taxon>Micrococcales</taxon>
        <taxon>Micrococcaceae</taxon>
        <taxon>Arthrobacter</taxon>
    </lineage>
</organism>
<sequence>MREDGHAVESICTVLREQGVRVAARSYRAWKQRQPAQRTMEDARITDVLRRLRTLDGKGRPAPEVIYGRRKMTAWLARNGFPDISKHTVDRLMRQEAMNGLVRGRKTRTTVQGEDSRRANDLLNRDFNAPAPDHTWITDFTYVPVWSGFVYVALVIDMYSRAIVGWETSTVKDTAFVEHCLRMALWRRQDVGRPVPAGLIHHSDYAEESVKPDNELLTASFRGSGIDSSA</sequence>
<dbReference type="InterPro" id="IPR012337">
    <property type="entry name" value="RNaseH-like_sf"/>
</dbReference>
<comment type="function">
    <text evidence="1">Involved in the transposition of the insertion sequence.</text>
</comment>
<evidence type="ECO:0000256" key="1">
    <source>
        <dbReference type="ARBA" id="ARBA00002286"/>
    </source>
</evidence>
<dbReference type="RefSeq" id="WP_196398125.1">
    <property type="nucleotide sequence ID" value="NZ_JADNYM010000026.1"/>
</dbReference>
<dbReference type="EMBL" id="JADNYM010000026">
    <property type="protein sequence ID" value="MBG0741191.1"/>
    <property type="molecule type" value="Genomic_DNA"/>
</dbReference>
<gene>
    <name evidence="3" type="ORF">IV500_17630</name>
</gene>
<dbReference type="GO" id="GO:0015074">
    <property type="term" value="P:DNA integration"/>
    <property type="evidence" value="ECO:0007669"/>
    <property type="project" value="InterPro"/>
</dbReference>
<name>A0A931G5T2_9MICC</name>
<protein>
    <submittedName>
        <fullName evidence="3">DDE-type integrase/transposase/recombinase</fullName>
    </submittedName>
</protein>